<dbReference type="AlphaFoldDB" id="A0A6J7DMH2"/>
<dbReference type="InterPro" id="IPR003961">
    <property type="entry name" value="FN3_dom"/>
</dbReference>
<dbReference type="Gene3D" id="2.120.10.70">
    <property type="entry name" value="Fucose-specific lectin"/>
    <property type="match status" value="1"/>
</dbReference>
<dbReference type="CDD" id="cd00063">
    <property type="entry name" value="FN3"/>
    <property type="match status" value="1"/>
</dbReference>
<evidence type="ECO:0000259" key="1">
    <source>
        <dbReference type="PROSITE" id="PS50853"/>
    </source>
</evidence>
<gene>
    <name evidence="2" type="ORF">UFOPK3461_00266</name>
</gene>
<dbReference type="SMART" id="SM00060">
    <property type="entry name" value="FN3"/>
    <property type="match status" value="1"/>
</dbReference>
<dbReference type="Gene3D" id="3.40.390.10">
    <property type="entry name" value="Collagenase (Catalytic Domain)"/>
    <property type="match status" value="1"/>
</dbReference>
<dbReference type="InterPro" id="IPR024079">
    <property type="entry name" value="MetalloPept_cat_dom_sf"/>
</dbReference>
<protein>
    <submittedName>
        <fullName evidence="2">Unannotated protein</fullName>
    </submittedName>
</protein>
<dbReference type="InterPro" id="IPR036116">
    <property type="entry name" value="FN3_sf"/>
</dbReference>
<reference evidence="2" key="1">
    <citation type="submission" date="2020-05" db="EMBL/GenBank/DDBJ databases">
        <authorList>
            <person name="Chiriac C."/>
            <person name="Salcher M."/>
            <person name="Ghai R."/>
            <person name="Kavagutti S V."/>
        </authorList>
    </citation>
    <scope>NUCLEOTIDE SEQUENCE</scope>
</reference>
<dbReference type="Pfam" id="PF00041">
    <property type="entry name" value="fn3"/>
    <property type="match status" value="1"/>
</dbReference>
<dbReference type="SUPFAM" id="SSF89372">
    <property type="entry name" value="Fucose-specific lectin"/>
    <property type="match status" value="1"/>
</dbReference>
<name>A0A6J7DMH2_9ZZZZ</name>
<dbReference type="GO" id="GO:0008237">
    <property type="term" value="F:metallopeptidase activity"/>
    <property type="evidence" value="ECO:0007669"/>
    <property type="project" value="InterPro"/>
</dbReference>
<organism evidence="2">
    <name type="scientific">freshwater metagenome</name>
    <dbReference type="NCBI Taxonomy" id="449393"/>
    <lineage>
        <taxon>unclassified sequences</taxon>
        <taxon>metagenomes</taxon>
        <taxon>ecological metagenomes</taxon>
    </lineage>
</organism>
<dbReference type="EMBL" id="CAFBLW010000010">
    <property type="protein sequence ID" value="CAB4869954.1"/>
    <property type="molecule type" value="Genomic_DNA"/>
</dbReference>
<sequence length="791" mass="86038">MSTKLRRVLVVFTLFVAFLQPSDAFAYGRESEANVWGAVYATSVSNTPLTQGPSPKYVLEKKSTIFVKYIDFPDWAKNEFQLAVDVWAANFASTVPINIEVSWTSIATPGVLGQARPESLRSEFTGAPDSTLSYPIALANAISGRDLNQNRAEILIDVNSNTTWYRPDTGRSISRNEFDLESVFLHEIAHGLGFLSSDHFEDNPTKPNYGKITLDDPTPFDAFAVTFEGKRLADYQSGSPELQTAVTSRLEWVGELGIQANGGVRPLLHTPNPYVEGSSVSHLDENTFANTGINSVMTPGIAPAEIYHQPGPLVLAMMDDMRGKPSSGLAKVVPQSVKSVKALISDSSALIYFGLPENNREAQVTEYRIKNLKTGITKKFSSSPANFTGLKNGTAYTFSITAVNEVGQSEAKTTTPITPSATWKKTILDGAADARYLSTATFGSNPALLYSNSKSGELILSTWNGKKWVKNVVDGTGGDEGQTTNPISGVTTMCANTVDKKPLLHIFYSEPVDQDLRYATFDGKNFTYEIVDGNAPTVNDYRDANRTKTNGKLSTSMACVADGRGVQVFYRDDTQGILLGAAKLSGALDWVYELVDGDLVADGRSDGNVAFALDAYSDGKKTWVLYDSMRPVDNSRDAKFGEIRLAVRSTITARTWNYKTLDSTSTAPFVPGYDVDITPSRTGVNATWLITPVANVPNPLQIRWVNVEKSGSAKTISVPNFGTPDKFLTGDGKTTIFNCQERLCALDTATSKVTLVSKEQNPDGVKSAWVLINKTRYLVAGIKGQLTLLRP</sequence>
<dbReference type="InterPro" id="IPR013783">
    <property type="entry name" value="Ig-like_fold"/>
</dbReference>
<dbReference type="PROSITE" id="PS50853">
    <property type="entry name" value="FN3"/>
    <property type="match status" value="1"/>
</dbReference>
<proteinExistence type="predicted"/>
<dbReference type="SUPFAM" id="SSF55486">
    <property type="entry name" value="Metalloproteases ('zincins'), catalytic domain"/>
    <property type="match status" value="1"/>
</dbReference>
<feature type="domain" description="Fibronectin type-III" evidence="1">
    <location>
        <begin position="333"/>
        <end position="422"/>
    </location>
</feature>
<dbReference type="Gene3D" id="2.60.40.10">
    <property type="entry name" value="Immunoglobulins"/>
    <property type="match status" value="1"/>
</dbReference>
<accession>A0A6J7DMH2</accession>
<evidence type="ECO:0000313" key="2">
    <source>
        <dbReference type="EMBL" id="CAB4869954.1"/>
    </source>
</evidence>
<dbReference type="SUPFAM" id="SSF49265">
    <property type="entry name" value="Fibronectin type III"/>
    <property type="match status" value="1"/>
</dbReference>